<keyword evidence="1" id="KW-0812">Transmembrane</keyword>
<organism evidence="2">
    <name type="scientific">Litopenaeus vannamei majanivirus Nimav-1_LVa</name>
    <dbReference type="NCBI Taxonomy" id="2984273"/>
    <lineage>
        <taxon>Viruses</taxon>
        <taxon>Viruses incertae sedis</taxon>
        <taxon>Naldaviricetes</taxon>
        <taxon>Nimaviridae</taxon>
    </lineage>
</organism>
<keyword evidence="1" id="KW-0472">Membrane</keyword>
<feature type="transmembrane region" description="Helical" evidence="1">
    <location>
        <begin position="331"/>
        <end position="350"/>
    </location>
</feature>
<name>A0A9C7CCZ9_9VIRU</name>
<evidence type="ECO:0000313" key="2">
    <source>
        <dbReference type="EMBL" id="BDT62197.1"/>
    </source>
</evidence>
<protein>
    <submittedName>
        <fullName evidence="2">Uncharacterized protein</fullName>
    </submittedName>
</protein>
<dbReference type="EMBL" id="LC738872">
    <property type="protein sequence ID" value="BDT62197.1"/>
    <property type="molecule type" value="Genomic_DNA"/>
</dbReference>
<proteinExistence type="predicted"/>
<reference evidence="2" key="1">
    <citation type="submission" date="2022-10" db="EMBL/GenBank/DDBJ databases">
        <title>Genome sequences of endogenous nimaviruses in decapod crustaceans.</title>
        <authorList>
            <person name="Kawato S."/>
            <person name="Nozaki R."/>
            <person name="Kondo H."/>
            <person name="Hirono I."/>
        </authorList>
    </citation>
    <scope>NUCLEOTIDE SEQUENCE</scope>
    <source>
        <strain evidence="2">Lva-Nima_1</strain>
    </source>
</reference>
<sequence>MSSCRYICLLLLLSFWQQQLAIAIDDNYETQDKYSYIQEVVSNLMMLDAKSKSSRLLTLPFMIRSPLYDEFVFSCITCPVRKVRKNTNEYYDSIMLINKDENTFKSNTFSIGPCMVSEIELESSINTTGSINVKWTREYSNESSIVMRDIDILYEKGKVSDETTYVYRLNIDSMLLYRSTNDNTDQRKLIEDLSHNMYKIPACVFRSFAIGIDSNSEDDYATGNGYFDTLTNKIYGYIYDYFMDSDTGDIDDTITTVGSDDYDIGDDNDYDIDNEYQNNSFNDNDDDIAVTGDATATTTTIISDNDYYIDNGYQNNSFNDNDDNIAVTGDATTTTITIISFYFISFYFVMF</sequence>
<accession>A0A9C7CCZ9</accession>
<evidence type="ECO:0000256" key="1">
    <source>
        <dbReference type="SAM" id="Phobius"/>
    </source>
</evidence>
<keyword evidence="1" id="KW-1133">Transmembrane helix</keyword>